<dbReference type="Pfam" id="PF00566">
    <property type="entry name" value="RabGAP-TBC"/>
    <property type="match status" value="1"/>
</dbReference>
<keyword evidence="5" id="KW-1185">Reference proteome</keyword>
<evidence type="ECO:0000256" key="2">
    <source>
        <dbReference type="SAM" id="MobiDB-lite"/>
    </source>
</evidence>
<dbReference type="InterPro" id="IPR035969">
    <property type="entry name" value="Rab-GAP_TBC_sf"/>
</dbReference>
<proteinExistence type="predicted"/>
<dbReference type="STRING" id="1314773.A0A3N2PRE3"/>
<keyword evidence="1" id="KW-0175">Coiled coil</keyword>
<dbReference type="Gene3D" id="1.10.8.270">
    <property type="entry name" value="putative rabgap domain of human tbc1 domain family member 14 like domains"/>
    <property type="match status" value="1"/>
</dbReference>
<dbReference type="GO" id="GO:0031267">
    <property type="term" value="F:small GTPase binding"/>
    <property type="evidence" value="ECO:0007669"/>
    <property type="project" value="TreeGrafter"/>
</dbReference>
<name>A0A3N2PRE3_SODAK</name>
<dbReference type="Proteomes" id="UP000272025">
    <property type="component" value="Unassembled WGS sequence"/>
</dbReference>
<dbReference type="InterPro" id="IPR000195">
    <property type="entry name" value="Rab-GAP-TBC_dom"/>
</dbReference>
<feature type="compositionally biased region" description="Acidic residues" evidence="2">
    <location>
        <begin position="237"/>
        <end position="248"/>
    </location>
</feature>
<dbReference type="PANTHER" id="PTHR47219:SF15">
    <property type="entry name" value="TBC1 DOMAIN FAMILY MEMBER 12 ISOFORM X1"/>
    <property type="match status" value="1"/>
</dbReference>
<feature type="compositionally biased region" description="Low complexity" evidence="2">
    <location>
        <begin position="20"/>
        <end position="32"/>
    </location>
</feature>
<dbReference type="GO" id="GO:0005096">
    <property type="term" value="F:GTPase activator activity"/>
    <property type="evidence" value="ECO:0007669"/>
    <property type="project" value="TreeGrafter"/>
</dbReference>
<gene>
    <name evidence="4" type="ORF">SODALDRAFT_360740</name>
</gene>
<evidence type="ECO:0000256" key="1">
    <source>
        <dbReference type="SAM" id="Coils"/>
    </source>
</evidence>
<sequence>MSTTFRPDSESLPDMTLPESFKSSSFQSMSSLHSDDTNTLDAIGHFEDIGLDDDADSAPQYPPKPQGHQGRSLASTARSSNPYRSYSSERYPPAHAHPHATPGRSNPLSTPPSRDLAGGGGGGRRKPEPTPAFHPPRPTPQSLHTESRSAAFGARSSSLNARSPRPVSPHHRGLASRSTTSLSLANPNRRHRSRSPVMNMHMHPSSLVPRDPNTHMKPRRSSWQSTRERKTSLELEKECDDDDDDDDHIPEGIILDNVPISPRPQVERSLSRASSRAPSVDRGPKERVRSIGNGTPRVALAHGSLKSPTWKTDPPASPIGLGLIGQGPQQDDRETSPAWAPASAPAPAPAPAPAFVPAPLKARAKSWNAALSELSTEAKALTEKLEEHADQVGDADDWTSSYGYGYGSGRKPDQRVKSALPDLPSLRQANIMIDAMPMSKEKEAVLARTRPSWLPPKDPAEDRKHWKEYEKMVARSIESDRRREAEKLSRSSDRDVTADGLMRIWEENIIPRWPDAVRERRTRELWWRGVASRSRGVVWSRAIGNELDLTPASYKAALNRAYDVEGRIEAGKADADDLRKGAWFSKIREDVKENTWQDLRIFQVGGPLHQSLLDLLFAYAMYRSDIGYVQGCNTVAALLLLNLPNTAAAFIALANVLNRSLTLGFYAADLGVKASAYNLVLQNLKIKSPGLHDHLTRHLADADPDVYLASVFTGLGTLHLAMDECARLWDVYVFEGDRILVRAATALLLRQEMALLGSKDGQEIKLIVEGGVTKNGRVALASGNHDEGTWMKWLREAGKADS</sequence>
<feature type="compositionally biased region" description="Polar residues" evidence="2">
    <location>
        <begin position="72"/>
        <end position="88"/>
    </location>
</feature>
<dbReference type="EMBL" id="ML119057">
    <property type="protein sequence ID" value="ROT37067.1"/>
    <property type="molecule type" value="Genomic_DNA"/>
</dbReference>
<feature type="coiled-coil region" evidence="1">
    <location>
        <begin position="364"/>
        <end position="391"/>
    </location>
</feature>
<feature type="compositionally biased region" description="Low complexity" evidence="2">
    <location>
        <begin position="175"/>
        <end position="185"/>
    </location>
</feature>
<feature type="compositionally biased region" description="Basic and acidic residues" evidence="2">
    <location>
        <begin position="226"/>
        <end position="236"/>
    </location>
</feature>
<feature type="compositionally biased region" description="Pro residues" evidence="2">
    <location>
        <begin position="129"/>
        <end position="139"/>
    </location>
</feature>
<feature type="domain" description="Rab-GAP TBC" evidence="3">
    <location>
        <begin position="529"/>
        <end position="736"/>
    </location>
</feature>
<dbReference type="FunFam" id="1.10.10.750:FF:000013">
    <property type="entry name" value="Similar to TBC domain protein"/>
    <property type="match status" value="1"/>
</dbReference>
<dbReference type="GeneID" id="39582783"/>
<dbReference type="Pfam" id="PF22874">
    <property type="entry name" value="SBE2_M"/>
    <property type="match status" value="1"/>
</dbReference>
<dbReference type="Gene3D" id="1.10.472.80">
    <property type="entry name" value="Ypt/Rab-GAP domain of gyp1p, domain 3"/>
    <property type="match status" value="1"/>
</dbReference>
<feature type="region of interest" description="Disordered" evidence="2">
    <location>
        <begin position="1"/>
        <end position="354"/>
    </location>
</feature>
<feature type="compositionally biased region" description="Low complexity" evidence="2">
    <location>
        <begin position="318"/>
        <end position="329"/>
    </location>
</feature>
<feature type="compositionally biased region" description="Pro residues" evidence="2">
    <location>
        <begin position="344"/>
        <end position="354"/>
    </location>
</feature>
<protein>
    <recommendedName>
        <fullName evidence="3">Rab-GAP TBC domain-containing protein</fullName>
    </recommendedName>
</protein>
<accession>A0A3N2PRE3</accession>
<dbReference type="PANTHER" id="PTHR47219">
    <property type="entry name" value="RAB GTPASE-ACTIVATING PROTEIN 1-LIKE"/>
    <property type="match status" value="1"/>
</dbReference>
<feature type="compositionally biased region" description="Low complexity" evidence="2">
    <location>
        <begin position="148"/>
        <end position="158"/>
    </location>
</feature>
<organism evidence="4 5">
    <name type="scientific">Sodiomyces alkalinus (strain CBS 110278 / VKM F-3762 / F11)</name>
    <name type="common">Alkaliphilic filamentous fungus</name>
    <dbReference type="NCBI Taxonomy" id="1314773"/>
    <lineage>
        <taxon>Eukaryota</taxon>
        <taxon>Fungi</taxon>
        <taxon>Dikarya</taxon>
        <taxon>Ascomycota</taxon>
        <taxon>Pezizomycotina</taxon>
        <taxon>Sordariomycetes</taxon>
        <taxon>Hypocreomycetidae</taxon>
        <taxon>Glomerellales</taxon>
        <taxon>Plectosphaerellaceae</taxon>
        <taxon>Sodiomyces</taxon>
    </lineage>
</organism>
<evidence type="ECO:0000313" key="4">
    <source>
        <dbReference type="EMBL" id="ROT37067.1"/>
    </source>
</evidence>
<feature type="compositionally biased region" description="Polar residues" evidence="2">
    <location>
        <begin position="103"/>
        <end position="112"/>
    </location>
</feature>
<dbReference type="FunFam" id="1.10.8.270:FF:000034">
    <property type="entry name" value="TBC (Tre-2/Bub2/Cdc16) domain family"/>
    <property type="match status" value="1"/>
</dbReference>
<reference evidence="4 5" key="1">
    <citation type="journal article" date="2018" name="Mol. Ecol.">
        <title>The obligate alkalophilic soda-lake fungus Sodiomyces alkalinus has shifted to a protein diet.</title>
        <authorList>
            <person name="Grum-Grzhimaylo A.A."/>
            <person name="Falkoski D.L."/>
            <person name="van den Heuvel J."/>
            <person name="Valero-Jimenez C.A."/>
            <person name="Min B."/>
            <person name="Choi I.G."/>
            <person name="Lipzen A."/>
            <person name="Daum C.G."/>
            <person name="Aanen D.K."/>
            <person name="Tsang A."/>
            <person name="Henrissat B."/>
            <person name="Bilanenko E.N."/>
            <person name="de Vries R.P."/>
            <person name="van Kan J.A.L."/>
            <person name="Grigoriev I.V."/>
            <person name="Debets A.J.M."/>
        </authorList>
    </citation>
    <scope>NUCLEOTIDE SEQUENCE [LARGE SCALE GENOMIC DNA]</scope>
    <source>
        <strain evidence="4 5">F11</strain>
    </source>
</reference>
<dbReference type="AlphaFoldDB" id="A0A3N2PRE3"/>
<dbReference type="OrthoDB" id="289721at2759"/>
<dbReference type="RefSeq" id="XP_028464873.1">
    <property type="nucleotide sequence ID" value="XM_028614305.1"/>
</dbReference>
<dbReference type="SMART" id="SM00164">
    <property type="entry name" value="TBC"/>
    <property type="match status" value="1"/>
</dbReference>
<evidence type="ECO:0000259" key="3">
    <source>
        <dbReference type="PROSITE" id="PS50086"/>
    </source>
</evidence>
<dbReference type="SUPFAM" id="SSF47923">
    <property type="entry name" value="Ypt/Rab-GAP domain of gyp1p"/>
    <property type="match status" value="2"/>
</dbReference>
<dbReference type="PROSITE" id="PS50086">
    <property type="entry name" value="TBC_RABGAP"/>
    <property type="match status" value="1"/>
</dbReference>
<dbReference type="InterPro" id="IPR053949">
    <property type="entry name" value="SBE2/SBE22_M"/>
</dbReference>
<dbReference type="InterPro" id="IPR050302">
    <property type="entry name" value="Rab_GAP_TBC_domain"/>
</dbReference>
<evidence type="ECO:0000313" key="5">
    <source>
        <dbReference type="Proteomes" id="UP000272025"/>
    </source>
</evidence>
<dbReference type="Gene3D" id="1.10.10.750">
    <property type="entry name" value="Ypt/Rab-GAP domain of gyp1p, domain 1"/>
    <property type="match status" value="1"/>
</dbReference>